<gene>
    <name evidence="1" type="ORF">DT376_13955</name>
</gene>
<comment type="caution">
    <text evidence="1">The sequence shown here is derived from an EMBL/GenBank/DDBJ whole genome shotgun (WGS) entry which is preliminary data.</text>
</comment>
<dbReference type="InterPro" id="IPR006498">
    <property type="entry name" value="Tail_tube"/>
</dbReference>
<evidence type="ECO:0000313" key="1">
    <source>
        <dbReference type="EMBL" id="RCI74260.1"/>
    </source>
</evidence>
<accession>A0A222DBV3</accession>
<organism evidence="1 2">
    <name type="scientific">Pseudomonas aeruginosa</name>
    <dbReference type="NCBI Taxonomy" id="287"/>
    <lineage>
        <taxon>Bacteria</taxon>
        <taxon>Pseudomonadati</taxon>
        <taxon>Pseudomonadota</taxon>
        <taxon>Gammaproteobacteria</taxon>
        <taxon>Pseudomonadales</taxon>
        <taxon>Pseudomonadaceae</taxon>
        <taxon>Pseudomonas</taxon>
    </lineage>
</organism>
<dbReference type="Pfam" id="PF04985">
    <property type="entry name" value="Phage_tube"/>
    <property type="match status" value="1"/>
</dbReference>
<dbReference type="RefSeq" id="WP_015649045.1">
    <property type="nucleotide sequence ID" value="NZ_CAADLH010000569.1"/>
</dbReference>
<dbReference type="Proteomes" id="UP000253594">
    <property type="component" value="Unassembled WGS sequence"/>
</dbReference>
<dbReference type="NCBIfam" id="TIGR01611">
    <property type="entry name" value="tail_tube"/>
    <property type="match status" value="1"/>
</dbReference>
<protein>
    <submittedName>
        <fullName evidence="1">Phage major tail tube protein</fullName>
    </submittedName>
</protein>
<sequence length="169" mass="18318">MAMIPQVLTNTNLFIDGISFQGDVPSLTLPKVTVKTDEFRAGGMDGSIDMDMGLERMESSFTTNGVRREALNFFGLADGTAFRGVFRGAFKAQKGKVTAVTATIRGTLKEVDPGDWKAGDKAEFKYSVGVTYYKLEVDGRVVFEIDPLAPLRVINGVDQLAETRAALGI</sequence>
<dbReference type="AlphaFoldDB" id="A0A222DBV3"/>
<proteinExistence type="predicted"/>
<name>A0A222DBV3_PSEAI</name>
<evidence type="ECO:0000313" key="2">
    <source>
        <dbReference type="Proteomes" id="UP000253594"/>
    </source>
</evidence>
<reference evidence="1 2" key="1">
    <citation type="submission" date="2018-07" db="EMBL/GenBank/DDBJ databases">
        <title>Mechanisms of high-level aminoglycoside resistance among Gram-negative pathogens in Brazil.</title>
        <authorList>
            <person name="Ballaben A.S."/>
            <person name="Darini A.L.C."/>
            <person name="Doi Y."/>
        </authorList>
    </citation>
    <scope>NUCLEOTIDE SEQUENCE [LARGE SCALE GENOMIC DNA]</scope>
    <source>
        <strain evidence="1 2">B2-305</strain>
    </source>
</reference>
<dbReference type="EMBL" id="QORE01000411">
    <property type="protein sequence ID" value="RCI74260.1"/>
    <property type="molecule type" value="Genomic_DNA"/>
</dbReference>